<evidence type="ECO:0000256" key="1">
    <source>
        <dbReference type="ARBA" id="ARBA00000077"/>
    </source>
</evidence>
<protein>
    <recommendedName>
        <fullName evidence="5">ribonuclease H</fullName>
        <ecNumber evidence="5">3.1.26.4</ecNumber>
    </recommendedName>
</protein>
<evidence type="ECO:0000259" key="11">
    <source>
        <dbReference type="PROSITE" id="PS50879"/>
    </source>
</evidence>
<dbReference type="InterPro" id="IPR012337">
    <property type="entry name" value="RNaseH-like_sf"/>
</dbReference>
<dbReference type="Gene3D" id="3.30.420.10">
    <property type="entry name" value="Ribonuclease H-like superfamily/Ribonuclease H"/>
    <property type="match status" value="1"/>
</dbReference>
<proteinExistence type="inferred from homology"/>
<evidence type="ECO:0000256" key="7">
    <source>
        <dbReference type="ARBA" id="ARBA00022723"/>
    </source>
</evidence>
<keyword evidence="13" id="KW-1185">Reference proteome</keyword>
<evidence type="ECO:0000256" key="10">
    <source>
        <dbReference type="ARBA" id="ARBA00022842"/>
    </source>
</evidence>
<keyword evidence="8" id="KW-0255">Endonuclease</keyword>
<evidence type="ECO:0000256" key="2">
    <source>
        <dbReference type="ARBA" id="ARBA00001946"/>
    </source>
</evidence>
<accession>A0A926EIX0</accession>
<dbReference type="EMBL" id="JACRSY010000010">
    <property type="protein sequence ID" value="MBC8579390.1"/>
    <property type="molecule type" value="Genomic_DNA"/>
</dbReference>
<dbReference type="AlphaFoldDB" id="A0A926EIX0"/>
<dbReference type="InterPro" id="IPR022892">
    <property type="entry name" value="RNaseHI"/>
</dbReference>
<dbReference type="EC" id="3.1.26.4" evidence="5"/>
<comment type="similarity">
    <text evidence="3">Belongs to the RNase H family.</text>
</comment>
<dbReference type="GO" id="GO:0046872">
    <property type="term" value="F:metal ion binding"/>
    <property type="evidence" value="ECO:0007669"/>
    <property type="project" value="UniProtKB-KW"/>
</dbReference>
<dbReference type="Pfam" id="PF00075">
    <property type="entry name" value="RNase_H"/>
    <property type="match status" value="1"/>
</dbReference>
<sequence>MDKIIIYCDGGCRGNGREDNVGGWGVYLTYKGNEKELYGGTKGTTNNIMELTACIQALRALKRHDIPVEVMVDSAYVLNGITNWIYNWMKKGWVTSKKEPVENKELWQRLYEEKQKFTNITFIKVKGHSDNVGNNRADALANKGMDEVTLR</sequence>
<comment type="caution">
    <text evidence="12">The sequence shown here is derived from an EMBL/GenBank/DDBJ whole genome shotgun (WGS) entry which is preliminary data.</text>
</comment>
<dbReference type="CDD" id="cd09278">
    <property type="entry name" value="RNase_HI_prokaryote_like"/>
    <property type="match status" value="1"/>
</dbReference>
<comment type="cofactor">
    <cofactor evidence="2">
        <name>Mg(2+)</name>
        <dbReference type="ChEBI" id="CHEBI:18420"/>
    </cofactor>
</comment>
<dbReference type="InterPro" id="IPR002156">
    <property type="entry name" value="RNaseH_domain"/>
</dbReference>
<evidence type="ECO:0000256" key="6">
    <source>
        <dbReference type="ARBA" id="ARBA00022722"/>
    </source>
</evidence>
<evidence type="ECO:0000256" key="3">
    <source>
        <dbReference type="ARBA" id="ARBA00005300"/>
    </source>
</evidence>
<dbReference type="PANTHER" id="PTHR10642:SF26">
    <property type="entry name" value="RIBONUCLEASE H1"/>
    <property type="match status" value="1"/>
</dbReference>
<evidence type="ECO:0000313" key="12">
    <source>
        <dbReference type="EMBL" id="MBC8579390.1"/>
    </source>
</evidence>
<evidence type="ECO:0000256" key="8">
    <source>
        <dbReference type="ARBA" id="ARBA00022759"/>
    </source>
</evidence>
<keyword evidence="9 12" id="KW-0378">Hydrolase</keyword>
<dbReference type="InterPro" id="IPR050092">
    <property type="entry name" value="RNase_H"/>
</dbReference>
<dbReference type="PANTHER" id="PTHR10642">
    <property type="entry name" value="RIBONUCLEASE H1"/>
    <property type="match status" value="1"/>
</dbReference>
<evidence type="ECO:0000313" key="13">
    <source>
        <dbReference type="Proteomes" id="UP000655830"/>
    </source>
</evidence>
<dbReference type="GO" id="GO:0003676">
    <property type="term" value="F:nucleic acid binding"/>
    <property type="evidence" value="ECO:0007669"/>
    <property type="project" value="InterPro"/>
</dbReference>
<dbReference type="GO" id="GO:0004523">
    <property type="term" value="F:RNA-DNA hybrid ribonuclease activity"/>
    <property type="evidence" value="ECO:0007669"/>
    <property type="project" value="UniProtKB-EC"/>
</dbReference>
<comment type="subunit">
    <text evidence="4">Monomer.</text>
</comment>
<dbReference type="InterPro" id="IPR036397">
    <property type="entry name" value="RNaseH_sf"/>
</dbReference>
<keyword evidence="6" id="KW-0540">Nuclease</keyword>
<dbReference type="SUPFAM" id="SSF53098">
    <property type="entry name" value="Ribonuclease H-like"/>
    <property type="match status" value="1"/>
</dbReference>
<reference evidence="12" key="1">
    <citation type="submission" date="2020-08" db="EMBL/GenBank/DDBJ databases">
        <title>Genome public.</title>
        <authorList>
            <person name="Liu C."/>
            <person name="Sun Q."/>
        </authorList>
    </citation>
    <scope>NUCLEOTIDE SEQUENCE</scope>
    <source>
        <strain evidence="12">NSJ-12</strain>
    </source>
</reference>
<name>A0A926EIX0_9FIRM</name>
<dbReference type="RefSeq" id="WP_249332471.1">
    <property type="nucleotide sequence ID" value="NZ_JACRSY010000010.1"/>
</dbReference>
<evidence type="ECO:0000256" key="5">
    <source>
        <dbReference type="ARBA" id="ARBA00012180"/>
    </source>
</evidence>
<dbReference type="NCBIfam" id="NF001236">
    <property type="entry name" value="PRK00203.1"/>
    <property type="match status" value="1"/>
</dbReference>
<organism evidence="12 13">
    <name type="scientific">Zhenhengia yiwuensis</name>
    <dbReference type="NCBI Taxonomy" id="2763666"/>
    <lineage>
        <taxon>Bacteria</taxon>
        <taxon>Bacillati</taxon>
        <taxon>Bacillota</taxon>
        <taxon>Clostridia</taxon>
        <taxon>Lachnospirales</taxon>
        <taxon>Lachnospiraceae</taxon>
        <taxon>Zhenhengia</taxon>
    </lineage>
</organism>
<dbReference type="Proteomes" id="UP000655830">
    <property type="component" value="Unassembled WGS sequence"/>
</dbReference>
<evidence type="ECO:0000256" key="4">
    <source>
        <dbReference type="ARBA" id="ARBA00011245"/>
    </source>
</evidence>
<keyword evidence="7" id="KW-0479">Metal-binding</keyword>
<gene>
    <name evidence="12" type="primary">rnhA</name>
    <name evidence="12" type="ORF">H8718_07600</name>
</gene>
<dbReference type="GO" id="GO:0043137">
    <property type="term" value="P:DNA replication, removal of RNA primer"/>
    <property type="evidence" value="ECO:0007669"/>
    <property type="project" value="TreeGrafter"/>
</dbReference>
<comment type="catalytic activity">
    <reaction evidence="1">
        <text>Endonucleolytic cleavage to 5'-phosphomonoester.</text>
        <dbReference type="EC" id="3.1.26.4"/>
    </reaction>
</comment>
<dbReference type="PROSITE" id="PS50879">
    <property type="entry name" value="RNASE_H_1"/>
    <property type="match status" value="1"/>
</dbReference>
<feature type="domain" description="RNase H type-1" evidence="11">
    <location>
        <begin position="1"/>
        <end position="146"/>
    </location>
</feature>
<evidence type="ECO:0000256" key="9">
    <source>
        <dbReference type="ARBA" id="ARBA00022801"/>
    </source>
</evidence>
<keyword evidence="10" id="KW-0460">Magnesium</keyword>